<dbReference type="RefSeq" id="WP_123016199.1">
    <property type="nucleotide sequence ID" value="NZ_AP024911.1"/>
</dbReference>
<gene>
    <name evidence="2" type="ORF">ACFODT_12450</name>
</gene>
<proteinExistence type="predicted"/>
<keyword evidence="1" id="KW-1133">Transmembrane helix</keyword>
<sequence>MKKLLTIFMGAIFVTNIVGCGTIIYPERKGQVDGRLDAGIVALDAVGLLFFFIPGIVAFAVDFSNGTIYLPGGQSAQLTPEDKAFLKQHKQGDSIEMSAVRTVAERHHIAVPQQSSLNAVSVADTQDLPALFQRNLTRNNSVQLASVAQ</sequence>
<accession>A0ABV7CCM8</accession>
<keyword evidence="1" id="KW-0472">Membrane</keyword>
<evidence type="ECO:0000313" key="3">
    <source>
        <dbReference type="Proteomes" id="UP001595384"/>
    </source>
</evidence>
<dbReference type="EMBL" id="JBHRSE010000084">
    <property type="protein sequence ID" value="MFC3024633.1"/>
    <property type="molecule type" value="Genomic_DNA"/>
</dbReference>
<feature type="transmembrane region" description="Helical" evidence="1">
    <location>
        <begin position="36"/>
        <end position="61"/>
    </location>
</feature>
<keyword evidence="1" id="KW-0812">Transmembrane</keyword>
<organism evidence="2 3">
    <name type="scientific">Vibrio zhugei</name>
    <dbReference type="NCBI Taxonomy" id="2479546"/>
    <lineage>
        <taxon>Bacteria</taxon>
        <taxon>Pseudomonadati</taxon>
        <taxon>Pseudomonadota</taxon>
        <taxon>Gammaproteobacteria</taxon>
        <taxon>Vibrionales</taxon>
        <taxon>Vibrionaceae</taxon>
        <taxon>Vibrio</taxon>
    </lineage>
</organism>
<evidence type="ECO:0000256" key="1">
    <source>
        <dbReference type="SAM" id="Phobius"/>
    </source>
</evidence>
<reference evidence="3" key="1">
    <citation type="journal article" date="2019" name="Int. J. Syst. Evol. Microbiol.">
        <title>The Global Catalogue of Microorganisms (GCM) 10K type strain sequencing project: providing services to taxonomists for standard genome sequencing and annotation.</title>
        <authorList>
            <consortium name="The Broad Institute Genomics Platform"/>
            <consortium name="The Broad Institute Genome Sequencing Center for Infectious Disease"/>
            <person name="Wu L."/>
            <person name="Ma J."/>
        </authorList>
    </citation>
    <scope>NUCLEOTIDE SEQUENCE [LARGE SCALE GENOMIC DNA]</scope>
    <source>
        <strain evidence="3">KCTC 62784</strain>
    </source>
</reference>
<comment type="caution">
    <text evidence="2">The sequence shown here is derived from an EMBL/GenBank/DDBJ whole genome shotgun (WGS) entry which is preliminary data.</text>
</comment>
<evidence type="ECO:0000313" key="2">
    <source>
        <dbReference type="EMBL" id="MFC3024633.1"/>
    </source>
</evidence>
<keyword evidence="3" id="KW-1185">Reference proteome</keyword>
<protein>
    <submittedName>
        <fullName evidence="2">Uncharacterized protein</fullName>
    </submittedName>
</protein>
<dbReference type="Proteomes" id="UP001595384">
    <property type="component" value="Unassembled WGS sequence"/>
</dbReference>
<name>A0ABV7CCM8_9VIBR</name>